<protein>
    <submittedName>
        <fullName evidence="2">Uncharacterized protein</fullName>
    </submittedName>
</protein>
<sequence>MSAAPYIVTVPADPGDGAGFDVNLQAAHGFTQWACPYMGAVNAWFHPPTVLRYYE</sequence>
<reference evidence="3" key="2">
    <citation type="submission" date="2018-04" db="EMBL/GenBank/DDBJ databases">
        <title>Draft genome sequence of Mycobacterium montefiorense isolated from Japanese black salamander.</title>
        <authorList>
            <person name="Fukano H."/>
            <person name="Yoshida M."/>
            <person name="Shimizu A."/>
            <person name="Iwao H."/>
            <person name="Kurata O."/>
            <person name="Katayama Y."/>
            <person name="Omatsu T."/>
            <person name="Mizutani T."/>
            <person name="Wada S."/>
            <person name="Hoshino Y."/>
        </authorList>
    </citation>
    <scope>NUCLEOTIDE SEQUENCE [LARGE SCALE GENOMIC DNA]</scope>
    <source>
        <strain evidence="3">BS</strain>
    </source>
</reference>
<dbReference type="EMBL" id="BFCH01000018">
    <property type="protein sequence ID" value="GBG38759.1"/>
    <property type="molecule type" value="Genomic_DNA"/>
</dbReference>
<name>A0AA37PJP5_9MYCO</name>
<accession>A0AA37PJP5</accession>
<gene>
    <name evidence="1" type="ORF">MmonteBS_31310</name>
    <name evidence="2" type="ORF">NJB18185_07870</name>
</gene>
<reference evidence="2" key="4">
    <citation type="submission" date="2022-04" db="EMBL/GenBank/DDBJ databases">
        <authorList>
            <person name="Komine T."/>
            <person name="Fukano H."/>
            <person name="Wada S."/>
        </authorList>
    </citation>
    <scope>NUCLEOTIDE SEQUENCE</scope>
    <source>
        <strain evidence="2">NJB18185</strain>
    </source>
</reference>
<organism evidence="2 4">
    <name type="scientific">Mycobacterium montefiorense</name>
    <dbReference type="NCBI Taxonomy" id="154654"/>
    <lineage>
        <taxon>Bacteria</taxon>
        <taxon>Bacillati</taxon>
        <taxon>Actinomycetota</taxon>
        <taxon>Actinomycetes</taxon>
        <taxon>Mycobacteriales</taxon>
        <taxon>Mycobacteriaceae</taxon>
        <taxon>Mycobacterium</taxon>
        <taxon>Mycobacterium simiae complex</taxon>
    </lineage>
</organism>
<evidence type="ECO:0000313" key="3">
    <source>
        <dbReference type="Proteomes" id="UP000245060"/>
    </source>
</evidence>
<comment type="caution">
    <text evidence="2">The sequence shown here is derived from an EMBL/GenBank/DDBJ whole genome shotgun (WGS) entry which is preliminary data.</text>
</comment>
<evidence type="ECO:0000313" key="4">
    <source>
        <dbReference type="Proteomes" id="UP001139505"/>
    </source>
</evidence>
<reference evidence="2" key="3">
    <citation type="journal article" date="2022" name="Microbiol. Resour. Announc.">
        <title>Draft Genome Sequences of Eight Mycobacterium montefiorense Strains Isolated from Salamanders in Captivity.</title>
        <authorList>
            <person name="Komine T."/>
            <person name="Ihara H."/>
            <person name="Fukano H."/>
            <person name="Hoshino Y."/>
            <person name="Kurata O."/>
            <person name="Wada S."/>
        </authorList>
    </citation>
    <scope>NUCLEOTIDE SEQUENCE</scope>
    <source>
        <strain evidence="2">NJB18185</strain>
    </source>
</reference>
<keyword evidence="3" id="KW-1185">Reference proteome</keyword>
<evidence type="ECO:0000313" key="2">
    <source>
        <dbReference type="EMBL" id="GKU71010.1"/>
    </source>
</evidence>
<dbReference type="AlphaFoldDB" id="A0AA37PJP5"/>
<dbReference type="Proteomes" id="UP001139505">
    <property type="component" value="Unassembled WGS sequence"/>
</dbReference>
<dbReference type="EMBL" id="BQYH01000005">
    <property type="protein sequence ID" value="GKU71010.1"/>
    <property type="molecule type" value="Genomic_DNA"/>
</dbReference>
<dbReference type="Proteomes" id="UP000245060">
    <property type="component" value="Unassembled WGS sequence"/>
</dbReference>
<reference evidence="1" key="1">
    <citation type="journal article" date="2018" name="Genome Announc.">
        <title>Draft Genome Sequence of Mycobacterium montefiorense Isolated from Japanese Black Salamander (Hynobius nigrescens).</title>
        <authorList>
            <person name="Fukano H."/>
            <person name="Yoshida M."/>
            <person name="Shimizu A."/>
            <person name="Iwao H."/>
            <person name="Katayama Y."/>
            <person name="Omatsu T."/>
            <person name="Mizutani T."/>
            <person name="Kurata O."/>
            <person name="Wada S."/>
            <person name="Hoshino Y."/>
        </authorList>
    </citation>
    <scope>NUCLEOTIDE SEQUENCE</scope>
    <source>
        <strain evidence="1">BS</strain>
    </source>
</reference>
<proteinExistence type="predicted"/>
<evidence type="ECO:0000313" key="1">
    <source>
        <dbReference type="EMBL" id="GBG38759.1"/>
    </source>
</evidence>